<dbReference type="InterPro" id="IPR010071">
    <property type="entry name" value="AA_adenyl_dom"/>
</dbReference>
<dbReference type="Pfam" id="PF00550">
    <property type="entry name" value="PP-binding"/>
    <property type="match status" value="1"/>
</dbReference>
<dbReference type="NCBIfam" id="TIGR01733">
    <property type="entry name" value="AA-adenyl-dom"/>
    <property type="match status" value="1"/>
</dbReference>
<dbReference type="GO" id="GO:0009239">
    <property type="term" value="P:enterobactin biosynthetic process"/>
    <property type="evidence" value="ECO:0007669"/>
    <property type="project" value="TreeGrafter"/>
</dbReference>
<dbReference type="Proteomes" id="UP000677913">
    <property type="component" value="Unassembled WGS sequence"/>
</dbReference>
<dbReference type="Gene3D" id="2.30.38.10">
    <property type="entry name" value="Luciferase, Domain 3"/>
    <property type="match status" value="1"/>
</dbReference>
<evidence type="ECO:0000313" key="7">
    <source>
        <dbReference type="Proteomes" id="UP000677913"/>
    </source>
</evidence>
<dbReference type="SUPFAM" id="SSF56801">
    <property type="entry name" value="Acetyl-CoA synthetase-like"/>
    <property type="match status" value="1"/>
</dbReference>
<proteinExistence type="predicted"/>
<dbReference type="InterPro" id="IPR000873">
    <property type="entry name" value="AMP-dep_synth/lig_dom"/>
</dbReference>
<dbReference type="Pfam" id="PF13193">
    <property type="entry name" value="AMP-binding_C"/>
    <property type="match status" value="1"/>
</dbReference>
<evidence type="ECO:0000259" key="5">
    <source>
        <dbReference type="PROSITE" id="PS50075"/>
    </source>
</evidence>
<dbReference type="RefSeq" id="WP_211469385.1">
    <property type="nucleotide sequence ID" value="NZ_JAGSXH010000067.1"/>
</dbReference>
<dbReference type="Pfam" id="PF00668">
    <property type="entry name" value="Condensation"/>
    <property type="match status" value="1"/>
</dbReference>
<comment type="cofactor">
    <cofactor evidence="1">
        <name>pantetheine 4'-phosphate</name>
        <dbReference type="ChEBI" id="CHEBI:47942"/>
    </cofactor>
</comment>
<comment type="caution">
    <text evidence="6">The sequence shown here is derived from an EMBL/GenBank/DDBJ whole genome shotgun (WGS) entry which is preliminary data.</text>
</comment>
<dbReference type="SUPFAM" id="SSF52777">
    <property type="entry name" value="CoA-dependent acyltransferases"/>
    <property type="match status" value="2"/>
</dbReference>
<reference evidence="6" key="1">
    <citation type="submission" date="2021-04" db="EMBL/GenBank/DDBJ databases">
        <title>Genome based classification of Actinospica acidithermotolerans sp. nov., an actinobacterium isolated from an Indonesian hot spring.</title>
        <authorList>
            <person name="Kusuma A.B."/>
            <person name="Putra K.E."/>
            <person name="Nafisah S."/>
            <person name="Loh J."/>
            <person name="Nouioui I."/>
            <person name="Goodfellow M."/>
        </authorList>
    </citation>
    <scope>NUCLEOTIDE SEQUENCE</scope>
    <source>
        <strain evidence="6">DSM 45618</strain>
    </source>
</reference>
<dbReference type="InterPro" id="IPR025110">
    <property type="entry name" value="AMP-bd_C"/>
</dbReference>
<protein>
    <submittedName>
        <fullName evidence="6">Amino acid adenylation domain-containing protein</fullName>
    </submittedName>
</protein>
<dbReference type="PANTHER" id="PTHR45527">
    <property type="entry name" value="NONRIBOSOMAL PEPTIDE SYNTHETASE"/>
    <property type="match status" value="1"/>
</dbReference>
<keyword evidence="3" id="KW-0597">Phosphoprotein</keyword>
<dbReference type="Gene3D" id="3.30.559.30">
    <property type="entry name" value="Nonribosomal peptide synthetase, condensation domain"/>
    <property type="match status" value="1"/>
</dbReference>
<dbReference type="InterPro" id="IPR009081">
    <property type="entry name" value="PP-bd_ACP"/>
</dbReference>
<dbReference type="PROSITE" id="PS00455">
    <property type="entry name" value="AMP_BINDING"/>
    <property type="match status" value="1"/>
</dbReference>
<dbReference type="GO" id="GO:0047527">
    <property type="term" value="F:2,3-dihydroxybenzoate-serine ligase activity"/>
    <property type="evidence" value="ECO:0007669"/>
    <property type="project" value="TreeGrafter"/>
</dbReference>
<organism evidence="6 7">
    <name type="scientific">Actinocrinis puniceicyclus</name>
    <dbReference type="NCBI Taxonomy" id="977794"/>
    <lineage>
        <taxon>Bacteria</taxon>
        <taxon>Bacillati</taxon>
        <taxon>Actinomycetota</taxon>
        <taxon>Actinomycetes</taxon>
        <taxon>Catenulisporales</taxon>
        <taxon>Actinospicaceae</taxon>
        <taxon>Actinocrinis</taxon>
    </lineage>
</organism>
<keyword evidence="7" id="KW-1185">Reference proteome</keyword>
<dbReference type="SMART" id="SM00823">
    <property type="entry name" value="PKS_PP"/>
    <property type="match status" value="1"/>
</dbReference>
<dbReference type="AlphaFoldDB" id="A0A8J7WST7"/>
<dbReference type="InterPro" id="IPR020845">
    <property type="entry name" value="AMP-binding_CS"/>
</dbReference>
<dbReference type="EMBL" id="JAGSXH010000067">
    <property type="protein sequence ID" value="MBS2965025.1"/>
    <property type="molecule type" value="Genomic_DNA"/>
</dbReference>
<dbReference type="Gene3D" id="3.30.300.30">
    <property type="match status" value="1"/>
</dbReference>
<dbReference type="GO" id="GO:0005829">
    <property type="term" value="C:cytosol"/>
    <property type="evidence" value="ECO:0007669"/>
    <property type="project" value="TreeGrafter"/>
</dbReference>
<evidence type="ECO:0000256" key="2">
    <source>
        <dbReference type="ARBA" id="ARBA00022450"/>
    </source>
</evidence>
<evidence type="ECO:0000256" key="4">
    <source>
        <dbReference type="SAM" id="MobiDB-lite"/>
    </source>
</evidence>
<dbReference type="Gene3D" id="1.10.1200.10">
    <property type="entry name" value="ACP-like"/>
    <property type="match status" value="1"/>
</dbReference>
<dbReference type="GO" id="GO:0008610">
    <property type="term" value="P:lipid biosynthetic process"/>
    <property type="evidence" value="ECO:0007669"/>
    <property type="project" value="UniProtKB-ARBA"/>
</dbReference>
<keyword evidence="2" id="KW-0596">Phosphopantetheine</keyword>
<dbReference type="Gene3D" id="3.40.50.980">
    <property type="match status" value="2"/>
</dbReference>
<dbReference type="InterPro" id="IPR036736">
    <property type="entry name" value="ACP-like_sf"/>
</dbReference>
<dbReference type="GO" id="GO:0043041">
    <property type="term" value="P:amino acid activation for nonribosomal peptide biosynthetic process"/>
    <property type="evidence" value="ECO:0007669"/>
    <property type="project" value="TreeGrafter"/>
</dbReference>
<evidence type="ECO:0000256" key="1">
    <source>
        <dbReference type="ARBA" id="ARBA00001957"/>
    </source>
</evidence>
<evidence type="ECO:0000256" key="3">
    <source>
        <dbReference type="ARBA" id="ARBA00022553"/>
    </source>
</evidence>
<dbReference type="InterPro" id="IPR001242">
    <property type="entry name" value="Condensation_dom"/>
</dbReference>
<dbReference type="Pfam" id="PF00501">
    <property type="entry name" value="AMP-binding"/>
    <property type="match status" value="1"/>
</dbReference>
<accession>A0A8J7WST7</accession>
<name>A0A8J7WST7_9ACTN</name>
<feature type="region of interest" description="Disordered" evidence="4">
    <location>
        <begin position="608"/>
        <end position="636"/>
    </location>
</feature>
<evidence type="ECO:0000313" key="6">
    <source>
        <dbReference type="EMBL" id="MBS2965025.1"/>
    </source>
</evidence>
<feature type="domain" description="Carrier" evidence="5">
    <location>
        <begin position="528"/>
        <end position="605"/>
    </location>
</feature>
<dbReference type="GO" id="GO:0009366">
    <property type="term" value="C:enterobactin synthetase complex"/>
    <property type="evidence" value="ECO:0007669"/>
    <property type="project" value="TreeGrafter"/>
</dbReference>
<dbReference type="PROSITE" id="PS50075">
    <property type="entry name" value="CARRIER"/>
    <property type="match status" value="1"/>
</dbReference>
<dbReference type="SUPFAM" id="SSF47336">
    <property type="entry name" value="ACP-like"/>
    <property type="match status" value="1"/>
</dbReference>
<dbReference type="GO" id="GO:0031177">
    <property type="term" value="F:phosphopantetheine binding"/>
    <property type="evidence" value="ECO:0007669"/>
    <property type="project" value="InterPro"/>
</dbReference>
<dbReference type="InterPro" id="IPR045851">
    <property type="entry name" value="AMP-bd_C_sf"/>
</dbReference>
<sequence>MQTDRREATIPQMFRRAAAARPWAVAVEHGAERITYGELDRISDAVAADLARLGVGRGCFVPIRLPRSVRLVASILGVLKSGAAYALIDGAWPDERVRDEIGQLGARVFVTEAPPPPGTEVRTWLPAVDSAPARGEAGHVFAPPTQLIEPGDPCCVFFTSGTTGRPKGAVCPHRAVVRLLDPGTFAPFGAETVMPLAAAQPWDLFSLELFAPLLSGGRLVVVDGPYLSADLVPRLVRENGLNTAFFTTSLFNMLVDEDPACFKGLSTVMTGGERLSPPHVRAFLTTHPDILLVNGYGPVEATVFASARQIIAEDCDVEGGIPIGVPVPRTRLYVLDEGLRPVPEGELGELCIAGDGLAVEYLGNPELTAQKFPSVQIGGVVERVYRTGDLALRDAEGVHHYRGRIDRQVKVRGHRVEPLEVECVIGRLPAVASCVVVPRLDAGGACAGLLAFYVETPGAESDPDALVARLRTLLAGYQIPERLVRVERFPLMPNGKLDAAALLALLPEDSGGEAVDGREGASDLDDGAPLSPFETTVTAVTASVVGRAARHLSPTVTFTALGATSLDLGRICARLGDALGRPVPVSQIYRAATARALAAWIEQSDAASEIGAAPPQEAEAEAGAAAGPGAQPRHDAAVPLSPMQTYMLLDHLFDPDDRALHCVFAWRVEGRLDRAALRHAVGYLHRRHRILGASFRLSDRPVAVPGDGPAPALREALAATERDALRVLSRELGQPFRLEKGEVWRPVFVAVRDAPVTLVGLAIHHIASDGGSAAALGEDLALAYNAYRAGAQPEQPPAPGPAAVAAARQEHLRYVDLDAQREYWRGSLVGLDALTFPGDASGSGDEFAAAGMIEVPLGPETVRAVARRAARESVSPFCVYVSAYAQALAELTGRTGFGIGTPVARRGHTALAHAVNCLIDIVCLRAAVTPDQSPAEAIAAMAPVVAGAFAAQDVSIYEVYQLTGAGTHGGERPPLFQNMFVLQDNAPSGLVFDGMPARYFRPPYPSVPSEIVTEIWPTPDAGALLIVGHRPQRASAAFCRKLADRFAERLAAGAPAEE</sequence>
<dbReference type="InterPro" id="IPR020806">
    <property type="entry name" value="PKS_PP-bd"/>
</dbReference>
<feature type="compositionally biased region" description="Low complexity" evidence="4">
    <location>
        <begin position="611"/>
        <end position="631"/>
    </location>
</feature>
<dbReference type="Gene3D" id="3.30.559.10">
    <property type="entry name" value="Chloramphenicol acetyltransferase-like domain"/>
    <property type="match status" value="1"/>
</dbReference>
<gene>
    <name evidence="6" type="ORF">KGA66_18355</name>
</gene>
<dbReference type="InterPro" id="IPR023213">
    <property type="entry name" value="CAT-like_dom_sf"/>
</dbReference>
<dbReference type="PANTHER" id="PTHR45527:SF1">
    <property type="entry name" value="FATTY ACID SYNTHASE"/>
    <property type="match status" value="1"/>
</dbReference>